<dbReference type="NCBIfam" id="NF008566">
    <property type="entry name" value="PRK11513.1"/>
    <property type="match status" value="1"/>
</dbReference>
<dbReference type="PANTHER" id="PTHR30529:SF3">
    <property type="entry name" value="CYTOCHROME B561 HOMOLOG 1"/>
    <property type="match status" value="1"/>
</dbReference>
<gene>
    <name evidence="15" type="primary">yodB</name>
    <name evidence="15" type="ORF">NCTC10036_03606</name>
</gene>
<evidence type="ECO:0000256" key="8">
    <source>
        <dbReference type="ARBA" id="ARBA00022982"/>
    </source>
</evidence>
<keyword evidence="8" id="KW-0249">Electron transport</keyword>
<evidence type="ECO:0000256" key="12">
    <source>
        <dbReference type="ARBA" id="ARBA00037975"/>
    </source>
</evidence>
<dbReference type="EMBL" id="LR134493">
    <property type="protein sequence ID" value="VEI69309.1"/>
    <property type="molecule type" value="Genomic_DNA"/>
</dbReference>
<feature type="domain" description="Cytochrome b561 bacterial/Ni-hydrogenase" evidence="14">
    <location>
        <begin position="5"/>
        <end position="174"/>
    </location>
</feature>
<evidence type="ECO:0000256" key="4">
    <source>
        <dbReference type="ARBA" id="ARBA00022475"/>
    </source>
</evidence>
<evidence type="ECO:0000256" key="2">
    <source>
        <dbReference type="ARBA" id="ARBA00004651"/>
    </source>
</evidence>
<dbReference type="GO" id="GO:0009055">
    <property type="term" value="F:electron transfer activity"/>
    <property type="evidence" value="ECO:0007669"/>
    <property type="project" value="InterPro"/>
</dbReference>
<sequence>MDKKFSPSQIVFHWLVLVLVVVAYAAMELKGLAPRGSSARANMAVIHYTAGFSVLIAMLCRVGLKLSHRDPAILPPPPRWQTITAKAVHGVLYLMFISLPLLGVLSLYVGQVHWSFFSLNMPVSSTRDPELRRSLKNIHEFIANSGYFIIGLHAAAALFHHYVMRDNTLLRMLPCTKVHKPD</sequence>
<dbReference type="InterPro" id="IPR011577">
    <property type="entry name" value="Cyt_b561_bac/Ni-Hgenase"/>
</dbReference>
<dbReference type="SUPFAM" id="SSF81342">
    <property type="entry name" value="Transmembrane di-heme cytochromes"/>
    <property type="match status" value="1"/>
</dbReference>
<dbReference type="GO" id="GO:0020037">
    <property type="term" value="F:heme binding"/>
    <property type="evidence" value="ECO:0007669"/>
    <property type="project" value="TreeGrafter"/>
</dbReference>
<dbReference type="Pfam" id="PF01292">
    <property type="entry name" value="Ni_hydr_CYTB"/>
    <property type="match status" value="1"/>
</dbReference>
<evidence type="ECO:0000256" key="13">
    <source>
        <dbReference type="SAM" id="Phobius"/>
    </source>
</evidence>
<evidence type="ECO:0000256" key="5">
    <source>
        <dbReference type="ARBA" id="ARBA00022617"/>
    </source>
</evidence>
<evidence type="ECO:0000256" key="10">
    <source>
        <dbReference type="ARBA" id="ARBA00023004"/>
    </source>
</evidence>
<keyword evidence="9 13" id="KW-1133">Transmembrane helix</keyword>
<dbReference type="AlphaFoldDB" id="A0A3S5ARU9"/>
<keyword evidence="6 13" id="KW-0812">Transmembrane</keyword>
<evidence type="ECO:0000256" key="9">
    <source>
        <dbReference type="ARBA" id="ARBA00022989"/>
    </source>
</evidence>
<evidence type="ECO:0000256" key="11">
    <source>
        <dbReference type="ARBA" id="ARBA00023136"/>
    </source>
</evidence>
<evidence type="ECO:0000313" key="15">
    <source>
        <dbReference type="EMBL" id="VEI69309.1"/>
    </source>
</evidence>
<feature type="transmembrane region" description="Helical" evidence="13">
    <location>
        <begin position="85"/>
        <end position="109"/>
    </location>
</feature>
<name>A0A3S5ARU9_SERRU</name>
<evidence type="ECO:0000259" key="14">
    <source>
        <dbReference type="Pfam" id="PF01292"/>
    </source>
</evidence>
<keyword evidence="11 13" id="KW-0472">Membrane</keyword>
<feature type="transmembrane region" description="Helical" evidence="13">
    <location>
        <begin position="141"/>
        <end position="163"/>
    </location>
</feature>
<keyword evidence="7" id="KW-0479">Metal-binding</keyword>
<evidence type="ECO:0000256" key="7">
    <source>
        <dbReference type="ARBA" id="ARBA00022723"/>
    </source>
</evidence>
<dbReference type="PANTHER" id="PTHR30529">
    <property type="entry name" value="CYTOCHROME B561"/>
    <property type="match status" value="1"/>
</dbReference>
<comment type="cofactor">
    <cofactor evidence="1">
        <name>heme b</name>
        <dbReference type="ChEBI" id="CHEBI:60344"/>
    </cofactor>
</comment>
<evidence type="ECO:0000256" key="1">
    <source>
        <dbReference type="ARBA" id="ARBA00001970"/>
    </source>
</evidence>
<comment type="similarity">
    <text evidence="12">Belongs to the cytochrome b561 family.</text>
</comment>
<proteinExistence type="inferred from homology"/>
<dbReference type="GO" id="GO:0022904">
    <property type="term" value="P:respiratory electron transport chain"/>
    <property type="evidence" value="ECO:0007669"/>
    <property type="project" value="InterPro"/>
</dbReference>
<dbReference type="InterPro" id="IPR016174">
    <property type="entry name" value="Di-haem_cyt_TM"/>
</dbReference>
<dbReference type="GO" id="GO:0005886">
    <property type="term" value="C:plasma membrane"/>
    <property type="evidence" value="ECO:0007669"/>
    <property type="project" value="UniProtKB-SubCell"/>
</dbReference>
<evidence type="ECO:0000256" key="6">
    <source>
        <dbReference type="ARBA" id="ARBA00022692"/>
    </source>
</evidence>
<reference evidence="15 16" key="1">
    <citation type="submission" date="2018-12" db="EMBL/GenBank/DDBJ databases">
        <authorList>
            <consortium name="Pathogen Informatics"/>
        </authorList>
    </citation>
    <scope>NUCLEOTIDE SEQUENCE [LARGE SCALE GENOMIC DNA]</scope>
    <source>
        <strain evidence="15 16">NCTC10036</strain>
    </source>
</reference>
<dbReference type="InterPro" id="IPR052168">
    <property type="entry name" value="Cytochrome_b561_oxidase"/>
</dbReference>
<organism evidence="15 16">
    <name type="scientific">Serratia rubidaea</name>
    <name type="common">Serratia marinorubra</name>
    <dbReference type="NCBI Taxonomy" id="61652"/>
    <lineage>
        <taxon>Bacteria</taxon>
        <taxon>Pseudomonadati</taxon>
        <taxon>Pseudomonadota</taxon>
        <taxon>Gammaproteobacteria</taxon>
        <taxon>Enterobacterales</taxon>
        <taxon>Yersiniaceae</taxon>
        <taxon>Serratia</taxon>
    </lineage>
</organism>
<keyword evidence="4" id="KW-1003">Cell membrane</keyword>
<keyword evidence="5" id="KW-0349">Heme</keyword>
<feature type="transmembrane region" description="Helical" evidence="13">
    <location>
        <begin position="41"/>
        <end position="64"/>
    </location>
</feature>
<keyword evidence="3" id="KW-0813">Transport</keyword>
<comment type="subcellular location">
    <subcellularLocation>
        <location evidence="2">Cell membrane</location>
        <topology evidence="2">Multi-pass membrane protein</topology>
    </subcellularLocation>
</comment>
<keyword evidence="10" id="KW-0408">Iron</keyword>
<protein>
    <submittedName>
        <fullName evidence="15">Cytochrome b561 homolog 1</fullName>
    </submittedName>
</protein>
<evidence type="ECO:0000256" key="3">
    <source>
        <dbReference type="ARBA" id="ARBA00022448"/>
    </source>
</evidence>
<dbReference type="Proteomes" id="UP000281904">
    <property type="component" value="Chromosome"/>
</dbReference>
<evidence type="ECO:0000313" key="16">
    <source>
        <dbReference type="Proteomes" id="UP000281904"/>
    </source>
</evidence>
<dbReference type="RefSeq" id="WP_126532228.1">
    <property type="nucleotide sequence ID" value="NZ_JAMWJM010000007.1"/>
</dbReference>
<accession>A0A3S5ARU9</accession>
<dbReference type="GO" id="GO:0046872">
    <property type="term" value="F:metal ion binding"/>
    <property type="evidence" value="ECO:0007669"/>
    <property type="project" value="UniProtKB-KW"/>
</dbReference>